<comment type="caution">
    <text evidence="4">The sequence shown here is derived from an EMBL/GenBank/DDBJ whole genome shotgun (WGS) entry which is preliminary data.</text>
</comment>
<keyword evidence="5" id="KW-1185">Reference proteome</keyword>
<evidence type="ECO:0000259" key="3">
    <source>
        <dbReference type="SMART" id="SM01119"/>
    </source>
</evidence>
<proteinExistence type="inferred from homology"/>
<organism evidence="4 5">
    <name type="scientific">Lithohypha guttulata</name>
    <dbReference type="NCBI Taxonomy" id="1690604"/>
    <lineage>
        <taxon>Eukaryota</taxon>
        <taxon>Fungi</taxon>
        <taxon>Dikarya</taxon>
        <taxon>Ascomycota</taxon>
        <taxon>Pezizomycotina</taxon>
        <taxon>Eurotiomycetes</taxon>
        <taxon>Chaetothyriomycetidae</taxon>
        <taxon>Chaetothyriales</taxon>
        <taxon>Trichomeriaceae</taxon>
        <taxon>Lithohypha</taxon>
    </lineage>
</organism>
<accession>A0ABR0KJF3</accession>
<keyword evidence="2" id="KW-0456">Lyase</keyword>
<dbReference type="PANTHER" id="PTHR28004:SF2">
    <property type="entry name" value="D-SERINE DEHYDRATASE"/>
    <property type="match status" value="1"/>
</dbReference>
<comment type="similarity">
    <text evidence="1">Belongs to the DSD1 family.</text>
</comment>
<gene>
    <name evidence="4" type="ORF">LTR24_001772</name>
</gene>
<protein>
    <recommendedName>
        <fullName evidence="3">D-serine dehydratase-like domain-containing protein</fullName>
    </recommendedName>
</protein>
<reference evidence="4 5" key="1">
    <citation type="submission" date="2023-08" db="EMBL/GenBank/DDBJ databases">
        <title>Black Yeasts Isolated from many extreme environments.</title>
        <authorList>
            <person name="Coleine C."/>
            <person name="Stajich J.E."/>
            <person name="Selbmann L."/>
        </authorList>
    </citation>
    <scope>NUCLEOTIDE SEQUENCE [LARGE SCALE GENOMIC DNA]</scope>
    <source>
        <strain evidence="4 5">CCFEE 5885</strain>
    </source>
</reference>
<dbReference type="SMART" id="SM01119">
    <property type="entry name" value="D-ser_dehydrat"/>
    <property type="match status" value="1"/>
</dbReference>
<dbReference type="SUPFAM" id="SSF51419">
    <property type="entry name" value="PLP-binding barrel"/>
    <property type="match status" value="1"/>
</dbReference>
<dbReference type="Pfam" id="PF14031">
    <property type="entry name" value="D-ser_dehydrat"/>
    <property type="match status" value="1"/>
</dbReference>
<name>A0ABR0KJF3_9EURO</name>
<evidence type="ECO:0000256" key="1">
    <source>
        <dbReference type="ARBA" id="ARBA00005323"/>
    </source>
</evidence>
<dbReference type="Proteomes" id="UP001345013">
    <property type="component" value="Unassembled WGS sequence"/>
</dbReference>
<dbReference type="Gene3D" id="2.40.37.20">
    <property type="entry name" value="D-serine dehydratase-like domain"/>
    <property type="match status" value="1"/>
</dbReference>
<evidence type="ECO:0000256" key="2">
    <source>
        <dbReference type="ARBA" id="ARBA00023239"/>
    </source>
</evidence>
<dbReference type="InterPro" id="IPR029066">
    <property type="entry name" value="PLP-binding_barrel"/>
</dbReference>
<dbReference type="InterPro" id="IPR042208">
    <property type="entry name" value="D-ser_dehydrat-like_sf"/>
</dbReference>
<dbReference type="PANTHER" id="PTHR28004">
    <property type="entry name" value="ZGC:162816-RELATED"/>
    <property type="match status" value="1"/>
</dbReference>
<dbReference type="Pfam" id="PF01168">
    <property type="entry name" value="Ala_racemase_N"/>
    <property type="match status" value="1"/>
</dbReference>
<dbReference type="InterPro" id="IPR001608">
    <property type="entry name" value="Ala_racemase_N"/>
</dbReference>
<evidence type="ECO:0000313" key="5">
    <source>
        <dbReference type="Proteomes" id="UP001345013"/>
    </source>
</evidence>
<sequence length="460" mass="50585">METNLAYPLPSKERLTSAFVGKSLQDVPIPSAILDIAKLRKSCALMLEAVKELQVDFRAHVKTHKTTELTQIQVGQDSKDVRLICSTIAELENLVPLLTDYQKRGAAVNVLYGVPLGPSHIPRLARFLERVGPGSLTLMIDGLSQLKATQQLYELSGKSTVKVFLKTDSGYHRAGLPPTSSGMQDLVDATLTLEFQGIVHLLGFYSHNSLSYAGNSPLKAMDNLRVEVEACTQAARRNTPTDYIAKRGSCLTISCGASPTALSLQNLLSSSPITVATTSANALRASLAAAREANVRLEVHAGVYPVLDMQQVSASSRELGSHPEDNIAFTVLSEICSTYPDRTEYPEALINAGVIALAREPCKSYRGHGVVTGWNMPGSYDSHSKEDRIIVDRVSQEHGLLQWENKDKKEHLPLEYGQRIRVWPNHACITGAHFGWYIVVDSESEHGDVVKDVWTRWRGW</sequence>
<dbReference type="Gene3D" id="3.20.20.10">
    <property type="entry name" value="Alanine racemase"/>
    <property type="match status" value="1"/>
</dbReference>
<dbReference type="InterPro" id="IPR051466">
    <property type="entry name" value="D-amino_acid_metab_enzyme"/>
</dbReference>
<feature type="domain" description="D-serine dehydratase-like" evidence="3">
    <location>
        <begin position="328"/>
        <end position="441"/>
    </location>
</feature>
<dbReference type="InterPro" id="IPR026956">
    <property type="entry name" value="D-ser_dehydrat-like_dom"/>
</dbReference>
<dbReference type="EMBL" id="JAVRRG010000014">
    <property type="protein sequence ID" value="KAK5098454.1"/>
    <property type="molecule type" value="Genomic_DNA"/>
</dbReference>
<evidence type="ECO:0000313" key="4">
    <source>
        <dbReference type="EMBL" id="KAK5098454.1"/>
    </source>
</evidence>